<proteinExistence type="predicted"/>
<organism evidence="1 2">
    <name type="scientific">Danaus plexippus plexippus</name>
    <dbReference type="NCBI Taxonomy" id="278856"/>
    <lineage>
        <taxon>Eukaryota</taxon>
        <taxon>Metazoa</taxon>
        <taxon>Ecdysozoa</taxon>
        <taxon>Arthropoda</taxon>
        <taxon>Hexapoda</taxon>
        <taxon>Insecta</taxon>
        <taxon>Pterygota</taxon>
        <taxon>Neoptera</taxon>
        <taxon>Endopterygota</taxon>
        <taxon>Lepidoptera</taxon>
        <taxon>Glossata</taxon>
        <taxon>Ditrysia</taxon>
        <taxon>Papilionoidea</taxon>
        <taxon>Nymphalidae</taxon>
        <taxon>Danainae</taxon>
        <taxon>Danaini</taxon>
        <taxon>Danaina</taxon>
        <taxon>Danaus</taxon>
        <taxon>Danaus</taxon>
    </lineage>
</organism>
<gene>
    <name evidence="1" type="ORF">KGM_211728</name>
</gene>
<dbReference type="EMBL" id="AGBW02009220">
    <property type="protein sequence ID" value="OWR51319.1"/>
    <property type="molecule type" value="Genomic_DNA"/>
</dbReference>
<dbReference type="KEGG" id="dpl:KGM_211728"/>
<comment type="caution">
    <text evidence="1">The sequence shown here is derived from an EMBL/GenBank/DDBJ whole genome shotgun (WGS) entry which is preliminary data.</text>
</comment>
<evidence type="ECO:0000313" key="2">
    <source>
        <dbReference type="Proteomes" id="UP000007151"/>
    </source>
</evidence>
<protein>
    <submittedName>
        <fullName evidence="1">Uncharacterized protein</fullName>
    </submittedName>
</protein>
<dbReference type="AlphaFoldDB" id="A0A212FC48"/>
<accession>A0A212FC48</accession>
<reference evidence="1 2" key="1">
    <citation type="journal article" date="2011" name="Cell">
        <title>The monarch butterfly genome yields insights into long-distance migration.</title>
        <authorList>
            <person name="Zhan S."/>
            <person name="Merlin C."/>
            <person name="Boore J.L."/>
            <person name="Reppert S.M."/>
        </authorList>
    </citation>
    <scope>NUCLEOTIDE SEQUENCE [LARGE SCALE GENOMIC DNA]</scope>
    <source>
        <strain evidence="1">F-2</strain>
    </source>
</reference>
<sequence>MNVGMFTGSPLTDTCIQAASPGRLSVCAHERLINIHVKPASGSHCLIGFRARTHCGE</sequence>
<name>A0A212FC48_DANPL</name>
<keyword evidence="2" id="KW-1185">Reference proteome</keyword>
<dbReference type="Proteomes" id="UP000007151">
    <property type="component" value="Unassembled WGS sequence"/>
</dbReference>
<dbReference type="InParanoid" id="A0A212FC48"/>
<evidence type="ECO:0000313" key="1">
    <source>
        <dbReference type="EMBL" id="OWR51319.1"/>
    </source>
</evidence>